<proteinExistence type="predicted"/>
<evidence type="ECO:0000313" key="1">
    <source>
        <dbReference type="EMBL" id="KZS97890.1"/>
    </source>
</evidence>
<evidence type="ECO:0000313" key="2">
    <source>
        <dbReference type="Proteomes" id="UP000076722"/>
    </source>
</evidence>
<reference evidence="1 2" key="1">
    <citation type="journal article" date="2016" name="Mol. Biol. Evol.">
        <title>Comparative Genomics of Early-Diverging Mushroom-Forming Fungi Provides Insights into the Origins of Lignocellulose Decay Capabilities.</title>
        <authorList>
            <person name="Nagy L.G."/>
            <person name="Riley R."/>
            <person name="Tritt A."/>
            <person name="Adam C."/>
            <person name="Daum C."/>
            <person name="Floudas D."/>
            <person name="Sun H."/>
            <person name="Yadav J.S."/>
            <person name="Pangilinan J."/>
            <person name="Larsson K.H."/>
            <person name="Matsuura K."/>
            <person name="Barry K."/>
            <person name="Labutti K."/>
            <person name="Kuo R."/>
            <person name="Ohm R.A."/>
            <person name="Bhattacharya S.S."/>
            <person name="Shirouzu T."/>
            <person name="Yoshinaga Y."/>
            <person name="Martin F.M."/>
            <person name="Grigoriev I.V."/>
            <person name="Hibbett D.S."/>
        </authorList>
    </citation>
    <scope>NUCLEOTIDE SEQUENCE [LARGE SCALE GENOMIC DNA]</scope>
    <source>
        <strain evidence="1 2">HHB9708</strain>
    </source>
</reference>
<dbReference type="Proteomes" id="UP000076722">
    <property type="component" value="Unassembled WGS sequence"/>
</dbReference>
<sequence>MILIASKASLPAFRVVKSSKCCTRIFPSRGINTLENLNSDAKHNDAFLESAGVPGVVSLCLNRPVSRNAISLRLLKEFRLCLESIYSRKDACYSFNISCGFLCRG</sequence>
<gene>
    <name evidence="1" type="ORF">SISNIDRAFT_199624</name>
</gene>
<dbReference type="AlphaFoldDB" id="A0A164ZNJ7"/>
<protein>
    <submittedName>
        <fullName evidence="1">Uncharacterized protein</fullName>
    </submittedName>
</protein>
<dbReference type="OrthoDB" id="410701at2759"/>
<keyword evidence="2" id="KW-1185">Reference proteome</keyword>
<dbReference type="EMBL" id="KV419396">
    <property type="protein sequence ID" value="KZS97890.1"/>
    <property type="molecule type" value="Genomic_DNA"/>
</dbReference>
<organism evidence="1 2">
    <name type="scientific">Sistotremastrum niveocremeum HHB9708</name>
    <dbReference type="NCBI Taxonomy" id="1314777"/>
    <lineage>
        <taxon>Eukaryota</taxon>
        <taxon>Fungi</taxon>
        <taxon>Dikarya</taxon>
        <taxon>Basidiomycota</taxon>
        <taxon>Agaricomycotina</taxon>
        <taxon>Agaricomycetes</taxon>
        <taxon>Sistotremastrales</taxon>
        <taxon>Sistotremastraceae</taxon>
        <taxon>Sertulicium</taxon>
        <taxon>Sertulicium niveocremeum</taxon>
    </lineage>
</organism>
<accession>A0A164ZNJ7</accession>
<name>A0A164ZNJ7_9AGAM</name>